<reference evidence="1 2" key="1">
    <citation type="submission" date="2019-11" db="EMBL/GenBank/DDBJ databases">
        <title>The genome sequence of Methylocystis heyeri.</title>
        <authorList>
            <person name="Oshkin I.Y."/>
            <person name="Miroshnikov K."/>
            <person name="Dedysh S.N."/>
        </authorList>
    </citation>
    <scope>NUCLEOTIDE SEQUENCE [LARGE SCALE GENOMIC DNA]</scope>
    <source>
        <strain evidence="1 2">H2</strain>
    </source>
</reference>
<dbReference type="KEGG" id="mhey:H2LOC_010690"/>
<dbReference type="InterPro" id="IPR056928">
    <property type="entry name" value="Gp77-like"/>
</dbReference>
<keyword evidence="2" id="KW-1185">Reference proteome</keyword>
<gene>
    <name evidence="1" type="ORF">H2LOC_010690</name>
</gene>
<evidence type="ECO:0000313" key="1">
    <source>
        <dbReference type="EMBL" id="QGM46123.1"/>
    </source>
</evidence>
<dbReference type="Proteomes" id="UP000309061">
    <property type="component" value="Chromosome"/>
</dbReference>
<evidence type="ECO:0000313" key="2">
    <source>
        <dbReference type="Proteomes" id="UP000309061"/>
    </source>
</evidence>
<proteinExistence type="predicted"/>
<dbReference type="EMBL" id="CP046052">
    <property type="protein sequence ID" value="QGM46123.1"/>
    <property type="molecule type" value="Genomic_DNA"/>
</dbReference>
<accession>A0A6B8KHY6</accession>
<name>A0A6B8KHY6_9HYPH</name>
<organism evidence="1 2">
    <name type="scientific">Methylocystis heyeri</name>
    <dbReference type="NCBI Taxonomy" id="391905"/>
    <lineage>
        <taxon>Bacteria</taxon>
        <taxon>Pseudomonadati</taxon>
        <taxon>Pseudomonadota</taxon>
        <taxon>Alphaproteobacteria</taxon>
        <taxon>Hyphomicrobiales</taxon>
        <taxon>Methylocystaceae</taxon>
        <taxon>Methylocystis</taxon>
    </lineage>
</organism>
<protein>
    <submittedName>
        <fullName evidence="1">Uncharacterized protein</fullName>
    </submittedName>
</protein>
<dbReference type="OrthoDB" id="8457242at2"/>
<dbReference type="Pfam" id="PF23148">
    <property type="entry name" value="Gp77"/>
    <property type="match status" value="1"/>
</dbReference>
<dbReference type="AlphaFoldDB" id="A0A6B8KHY6"/>
<sequence length="474" mass="47973">MFVDDAARVLGRFRQSFQDAIAFTLDYTDWLSTGDTVFSATYTVTPATTEPLGVTSSVPSGSTLSFVLSGGVPETTYKLQVTVTTSNNQTKTSTIVVDIDTFVEGATASGINPTDSSVLAQLLAAATSAGNSATTAKLFADDIAQILIIVQQAETDSAQALTQAAAAVLVANQAKTTANATEANLTAFEAQDAIDDQNLITTIINDLQTLVLPGSGLIASVDATSKAVTLALGLSNGSLSSATAVDAANDKIEIYSAADNKIEKTTPTALVSSVLTALGISGAVIYTAGTGIAISSSNVISLDSTYANANYGDGNLIVGDSAGAAPAATIGRNGDYFEDTTNGYQYGPKASGAWPATPVYKPTATGSFIPKAWGVVGSDGTLVASSGVTSVSLSGDAYTVTLASAMGSANYAVLTTIIEGAYVSNGFMSSGGAGAYASIKAGQTTTQFVVETWSLSLGNPAQTNANFSFAVFGN</sequence>